<dbReference type="Proteomes" id="UP000284706">
    <property type="component" value="Unassembled WGS sequence"/>
</dbReference>
<comment type="caution">
    <text evidence="2">The sequence shown here is derived from an EMBL/GenBank/DDBJ whole genome shotgun (WGS) entry which is preliminary data.</text>
</comment>
<keyword evidence="3" id="KW-1185">Reference proteome</keyword>
<accession>A0A409WIB0</accession>
<feature type="region of interest" description="Disordered" evidence="1">
    <location>
        <begin position="179"/>
        <end position="199"/>
    </location>
</feature>
<evidence type="ECO:0000313" key="2">
    <source>
        <dbReference type="EMBL" id="PPQ78243.1"/>
    </source>
</evidence>
<proteinExistence type="predicted"/>
<feature type="compositionally biased region" description="Low complexity" evidence="1">
    <location>
        <begin position="65"/>
        <end position="82"/>
    </location>
</feature>
<reference evidence="2 3" key="1">
    <citation type="journal article" date="2018" name="Evol. Lett.">
        <title>Horizontal gene cluster transfer increased hallucinogenic mushroom diversity.</title>
        <authorList>
            <person name="Reynolds H.T."/>
            <person name="Vijayakumar V."/>
            <person name="Gluck-Thaler E."/>
            <person name="Korotkin H.B."/>
            <person name="Matheny P.B."/>
            <person name="Slot J.C."/>
        </authorList>
    </citation>
    <scope>NUCLEOTIDE SEQUENCE [LARGE SCALE GENOMIC DNA]</scope>
    <source>
        <strain evidence="2 3">SRW20</strain>
    </source>
</reference>
<dbReference type="AlphaFoldDB" id="A0A409WIB0"/>
<feature type="compositionally biased region" description="Polar residues" evidence="1">
    <location>
        <begin position="1"/>
        <end position="12"/>
    </location>
</feature>
<dbReference type="OrthoDB" id="3257251at2759"/>
<organism evidence="2 3">
    <name type="scientific">Gymnopilus dilepis</name>
    <dbReference type="NCBI Taxonomy" id="231916"/>
    <lineage>
        <taxon>Eukaryota</taxon>
        <taxon>Fungi</taxon>
        <taxon>Dikarya</taxon>
        <taxon>Basidiomycota</taxon>
        <taxon>Agaricomycotina</taxon>
        <taxon>Agaricomycetes</taxon>
        <taxon>Agaricomycetidae</taxon>
        <taxon>Agaricales</taxon>
        <taxon>Agaricineae</taxon>
        <taxon>Hymenogastraceae</taxon>
        <taxon>Gymnopilus</taxon>
    </lineage>
</organism>
<sequence>MDASMHTESPGTSRRRARESETESQRIKREKAAERQRRKREKDRRNAGMRHNGPLSWHPEMLTSAAAALQQQQAQAVAQQQMQPPPQSAQQQPPPPPPQAQYNGQELTPEEVLRRDRVRAAARERQRKHRLLVKQRRMRELGMEMGNDILPGMEEVHYRAAPDGQYHPVLPPELQQQLPPPHPPIPHHEPPFPQGAPLGGQTFASTLLLSFSCAPLLKQHLLRTLGMTNEELASLEPVIAEAWDRWDHQRRIHYAEQVAKNGGQPPALPPPPYAVDMSGPPPASGQPLPPPPPPFPHPNGPGPSDPAGSDLNFRARFHRSIEATPFSQATASTTTPSSGSGSTAPTEAIDPHLSNSNGSSDNATTATTNESSTSSTIKSETSNSLFDELLTPGSPSTG</sequence>
<feature type="region of interest" description="Disordered" evidence="1">
    <location>
        <begin position="257"/>
        <end position="398"/>
    </location>
</feature>
<name>A0A409WIB0_9AGAR</name>
<dbReference type="STRING" id="231916.A0A409WIB0"/>
<feature type="compositionally biased region" description="Low complexity" evidence="1">
    <location>
        <begin position="323"/>
        <end position="346"/>
    </location>
</feature>
<protein>
    <submittedName>
        <fullName evidence="2">Uncharacterized protein</fullName>
    </submittedName>
</protein>
<dbReference type="EMBL" id="NHYE01005057">
    <property type="protein sequence ID" value="PPQ78243.1"/>
    <property type="molecule type" value="Genomic_DNA"/>
</dbReference>
<gene>
    <name evidence="2" type="ORF">CVT26_007693</name>
</gene>
<feature type="region of interest" description="Disordered" evidence="1">
    <location>
        <begin position="1"/>
        <end position="113"/>
    </location>
</feature>
<evidence type="ECO:0000256" key="1">
    <source>
        <dbReference type="SAM" id="MobiDB-lite"/>
    </source>
</evidence>
<feature type="compositionally biased region" description="Low complexity" evidence="1">
    <location>
        <begin position="354"/>
        <end position="384"/>
    </location>
</feature>
<feature type="compositionally biased region" description="Pro residues" evidence="1">
    <location>
        <begin position="83"/>
        <end position="99"/>
    </location>
</feature>
<dbReference type="InParanoid" id="A0A409WIB0"/>
<evidence type="ECO:0000313" key="3">
    <source>
        <dbReference type="Proteomes" id="UP000284706"/>
    </source>
</evidence>
<feature type="compositionally biased region" description="Pro residues" evidence="1">
    <location>
        <begin position="266"/>
        <end position="304"/>
    </location>
</feature>
<feature type="compositionally biased region" description="Basic and acidic residues" evidence="1">
    <location>
        <begin position="18"/>
        <end position="35"/>
    </location>
</feature>